<dbReference type="Proteomes" id="UP000192042">
    <property type="component" value="Chromosome I"/>
</dbReference>
<protein>
    <submittedName>
        <fullName evidence="2">Uncharacterized protein</fullName>
    </submittedName>
</protein>
<proteinExistence type="predicted"/>
<keyword evidence="3" id="KW-1185">Reference proteome</keyword>
<reference evidence="2 3" key="1">
    <citation type="submission" date="2017-03" db="EMBL/GenBank/DDBJ databases">
        <authorList>
            <person name="Afonso C.L."/>
            <person name="Miller P.J."/>
            <person name="Scott M.A."/>
            <person name="Spackman E."/>
            <person name="Goraichik I."/>
            <person name="Dimitrov K.M."/>
            <person name="Suarez D.L."/>
            <person name="Swayne D.E."/>
        </authorList>
    </citation>
    <scope>NUCLEOTIDE SEQUENCE [LARGE SCALE GENOMIC DNA]</scope>
    <source>
        <strain evidence="2">Genome sequencing of Nitrospira japonica strain NJ11</strain>
    </source>
</reference>
<evidence type="ECO:0000313" key="3">
    <source>
        <dbReference type="Proteomes" id="UP000192042"/>
    </source>
</evidence>
<organism evidence="2 3">
    <name type="scientific">Nitrospira japonica</name>
    <dbReference type="NCBI Taxonomy" id="1325564"/>
    <lineage>
        <taxon>Bacteria</taxon>
        <taxon>Pseudomonadati</taxon>
        <taxon>Nitrospirota</taxon>
        <taxon>Nitrospiria</taxon>
        <taxon>Nitrospirales</taxon>
        <taxon>Nitrospiraceae</taxon>
        <taxon>Nitrospira</taxon>
    </lineage>
</organism>
<evidence type="ECO:0000256" key="1">
    <source>
        <dbReference type="SAM" id="MobiDB-lite"/>
    </source>
</evidence>
<dbReference type="EMBL" id="LT828648">
    <property type="protein sequence ID" value="SLM46604.1"/>
    <property type="molecule type" value="Genomic_DNA"/>
</dbReference>
<name>A0A1W1I0U7_9BACT</name>
<dbReference type="STRING" id="1325564.NSJP_0432"/>
<dbReference type="KEGG" id="nja:NSJP_0432"/>
<sequence>MACKLIETIRTVQATPLRWKRNGHGQRQVKVVRSSLSLKARSVSVRRRPLLRLAAELDPSRLPSNGSANSPRHPFQRAAPYRQRRRTKRL</sequence>
<evidence type="ECO:0000313" key="2">
    <source>
        <dbReference type="EMBL" id="SLM46604.1"/>
    </source>
</evidence>
<accession>A0A1W1I0U7</accession>
<gene>
    <name evidence="2" type="ORF">NSJP_0432</name>
</gene>
<feature type="region of interest" description="Disordered" evidence="1">
    <location>
        <begin position="56"/>
        <end position="90"/>
    </location>
</feature>
<dbReference type="AlphaFoldDB" id="A0A1W1I0U7"/>